<protein>
    <submittedName>
        <fullName evidence="1">Uncharacterized protein</fullName>
    </submittedName>
</protein>
<dbReference type="EMBL" id="JALKII010000002">
    <property type="protein sequence ID" value="MCK0537194.1"/>
    <property type="molecule type" value="Genomic_DNA"/>
</dbReference>
<proteinExistence type="predicted"/>
<gene>
    <name evidence="1" type="ORF">MU846_05670</name>
</gene>
<evidence type="ECO:0000313" key="2">
    <source>
        <dbReference type="Proteomes" id="UP001165524"/>
    </source>
</evidence>
<comment type="caution">
    <text evidence="1">The sequence shown here is derived from an EMBL/GenBank/DDBJ whole genome shotgun (WGS) entry which is preliminary data.</text>
</comment>
<reference evidence="1" key="1">
    <citation type="submission" date="2022-04" db="EMBL/GenBank/DDBJ databases">
        <title>Alcanivorax sp. CY1518 draft genome sequence.</title>
        <authorList>
            <person name="Zhao G."/>
            <person name="An M."/>
        </authorList>
    </citation>
    <scope>NUCLEOTIDE SEQUENCE</scope>
    <source>
        <strain evidence="1">CY1518</strain>
    </source>
</reference>
<accession>A0ABT0E691</accession>
<name>A0ABT0E691_9GAMM</name>
<dbReference type="Proteomes" id="UP001165524">
    <property type="component" value="Unassembled WGS sequence"/>
</dbReference>
<keyword evidence="2" id="KW-1185">Reference proteome</keyword>
<evidence type="ECO:0000313" key="1">
    <source>
        <dbReference type="EMBL" id="MCK0537194.1"/>
    </source>
</evidence>
<dbReference type="RefSeq" id="WP_246950027.1">
    <property type="nucleotide sequence ID" value="NZ_JALKII010000002.1"/>
</dbReference>
<organism evidence="1 2">
    <name type="scientific">Alcanivorax quisquiliarum</name>
    <dbReference type="NCBI Taxonomy" id="2933565"/>
    <lineage>
        <taxon>Bacteria</taxon>
        <taxon>Pseudomonadati</taxon>
        <taxon>Pseudomonadota</taxon>
        <taxon>Gammaproteobacteria</taxon>
        <taxon>Oceanospirillales</taxon>
        <taxon>Alcanivoracaceae</taxon>
        <taxon>Alcanivorax</taxon>
    </lineage>
</organism>
<sequence>MQGADRGEFCAGMLRSKRRSESAVLTFAQATVYQAFSTKPAFISLSFIELSASNCRYR</sequence>